<dbReference type="GO" id="GO:0030100">
    <property type="term" value="P:regulation of endocytosis"/>
    <property type="evidence" value="ECO:0007669"/>
    <property type="project" value="TreeGrafter"/>
</dbReference>
<evidence type="ECO:0000256" key="4">
    <source>
        <dbReference type="ARBA" id="ARBA00022833"/>
    </source>
</evidence>
<gene>
    <name evidence="8" type="primary">Contig14101.g15032</name>
    <name evidence="8" type="ORF">STYLEM_17985</name>
</gene>
<dbReference type="PANTHER" id="PTHR46395">
    <property type="entry name" value="ADP-RIBOSYLATION FACTOR GTPASE-ACTIVATING PROTEIN 1"/>
    <property type="match status" value="1"/>
</dbReference>
<evidence type="ECO:0000256" key="6">
    <source>
        <dbReference type="SAM" id="MobiDB-lite"/>
    </source>
</evidence>
<dbReference type="InterPro" id="IPR001164">
    <property type="entry name" value="ArfGAP_dom"/>
</dbReference>
<protein>
    <submittedName>
        <fullName evidence="8">Arf gtpase activator</fullName>
    </submittedName>
</protein>
<dbReference type="AlphaFoldDB" id="A0A078B2V6"/>
<accession>A0A078B2V6</accession>
<dbReference type="Gene3D" id="1.10.220.150">
    <property type="entry name" value="Arf GTPase activating protein"/>
    <property type="match status" value="1"/>
</dbReference>
<dbReference type="GO" id="GO:0005096">
    <property type="term" value="F:GTPase activator activity"/>
    <property type="evidence" value="ECO:0007669"/>
    <property type="project" value="UniProtKB-KW"/>
</dbReference>
<keyword evidence="1" id="KW-0343">GTPase activation</keyword>
<dbReference type="EMBL" id="CCKQ01016970">
    <property type="protein sequence ID" value="CDW88860.1"/>
    <property type="molecule type" value="Genomic_DNA"/>
</dbReference>
<dbReference type="Proteomes" id="UP000039865">
    <property type="component" value="Unassembled WGS sequence"/>
</dbReference>
<dbReference type="GO" id="GO:0032012">
    <property type="term" value="P:regulation of ARF protein signal transduction"/>
    <property type="evidence" value="ECO:0007669"/>
    <property type="project" value="TreeGrafter"/>
</dbReference>
<feature type="domain" description="Arf-GAP" evidence="7">
    <location>
        <begin position="26"/>
        <end position="109"/>
    </location>
</feature>
<feature type="region of interest" description="Disordered" evidence="6">
    <location>
        <begin position="314"/>
        <end position="335"/>
    </location>
</feature>
<dbReference type="InterPro" id="IPR038508">
    <property type="entry name" value="ArfGAP_dom_sf"/>
</dbReference>
<evidence type="ECO:0000256" key="1">
    <source>
        <dbReference type="ARBA" id="ARBA00022468"/>
    </source>
</evidence>
<evidence type="ECO:0000256" key="2">
    <source>
        <dbReference type="ARBA" id="ARBA00022723"/>
    </source>
</evidence>
<keyword evidence="2" id="KW-0479">Metal-binding</keyword>
<dbReference type="GO" id="GO:0000139">
    <property type="term" value="C:Golgi membrane"/>
    <property type="evidence" value="ECO:0007669"/>
    <property type="project" value="TreeGrafter"/>
</dbReference>
<evidence type="ECO:0000259" key="7">
    <source>
        <dbReference type="PROSITE" id="PS50115"/>
    </source>
</evidence>
<dbReference type="SMART" id="SM00105">
    <property type="entry name" value="ArfGap"/>
    <property type="match status" value="1"/>
</dbReference>
<dbReference type="OrthoDB" id="73919at2759"/>
<reference evidence="8 9" key="1">
    <citation type="submission" date="2014-06" db="EMBL/GenBank/DDBJ databases">
        <authorList>
            <person name="Swart Estienne"/>
        </authorList>
    </citation>
    <scope>NUCLEOTIDE SEQUENCE [LARGE SCALE GENOMIC DNA]</scope>
    <source>
        <strain evidence="8 9">130c</strain>
    </source>
</reference>
<evidence type="ECO:0000313" key="9">
    <source>
        <dbReference type="Proteomes" id="UP000039865"/>
    </source>
</evidence>
<dbReference type="SUPFAM" id="SSF57863">
    <property type="entry name" value="ArfGap/RecO-like zinc finger"/>
    <property type="match status" value="1"/>
</dbReference>
<dbReference type="InterPro" id="IPR037278">
    <property type="entry name" value="ARFGAP/RecO"/>
</dbReference>
<dbReference type="PROSITE" id="PS50115">
    <property type="entry name" value="ARFGAP"/>
    <property type="match status" value="1"/>
</dbReference>
<evidence type="ECO:0000256" key="5">
    <source>
        <dbReference type="PROSITE-ProRule" id="PRU00288"/>
    </source>
</evidence>
<organism evidence="8 9">
    <name type="scientific">Stylonychia lemnae</name>
    <name type="common">Ciliate</name>
    <dbReference type="NCBI Taxonomy" id="5949"/>
    <lineage>
        <taxon>Eukaryota</taxon>
        <taxon>Sar</taxon>
        <taxon>Alveolata</taxon>
        <taxon>Ciliophora</taxon>
        <taxon>Intramacronucleata</taxon>
        <taxon>Spirotrichea</taxon>
        <taxon>Stichotrichia</taxon>
        <taxon>Sporadotrichida</taxon>
        <taxon>Oxytrichidae</taxon>
        <taxon>Stylonychinae</taxon>
        <taxon>Stylonychia</taxon>
    </lineage>
</organism>
<keyword evidence="4" id="KW-0862">Zinc</keyword>
<evidence type="ECO:0000256" key="3">
    <source>
        <dbReference type="ARBA" id="ARBA00022771"/>
    </source>
</evidence>
<sequence>MSYLNQSGIEIEGSEEKKSSQMSLTQKVFSKLLADPENLNCFDCGNQNPAYVSINLGIFLCFNCGVCIHRLHYGIEISYIKSVHADTWNHQQLRVLINSGNKLLREFLEFYDLLYEPLKAKIYGQQFTKEKPSYEIGHRDIMQELFEWEELSLIETNSSLYSRFVMYISDLEKHNEQIFLQNGNVPLKDQMPLNPNLPPRPMIASEPFCDNNGISNEDYLLLINRLNEFADNTFTFGESIFKKIEEVGNINETLKNTADKIVNKSSEISTSFIKKTRESITSINQSQKITSLREKATDKLTSLGGKLWGFFGSSSDSKQNSDKKQKEETKGDPRFDTNILSIQNESSLQGKFKDQKKISLRDNLIQIEEDEGNYDLQQNYDQSIDKIQSSQF</sequence>
<keyword evidence="9" id="KW-1185">Reference proteome</keyword>
<proteinExistence type="predicted"/>
<dbReference type="InParanoid" id="A0A078B2V6"/>
<name>A0A078B2V6_STYLE</name>
<dbReference type="Pfam" id="PF01412">
    <property type="entry name" value="ArfGap"/>
    <property type="match status" value="1"/>
</dbReference>
<dbReference type="GO" id="GO:0008270">
    <property type="term" value="F:zinc ion binding"/>
    <property type="evidence" value="ECO:0007669"/>
    <property type="project" value="UniProtKB-KW"/>
</dbReference>
<keyword evidence="3 5" id="KW-0863">Zinc-finger</keyword>
<dbReference type="PRINTS" id="PR00405">
    <property type="entry name" value="REVINTRACTNG"/>
</dbReference>
<evidence type="ECO:0000313" key="8">
    <source>
        <dbReference type="EMBL" id="CDW88860.1"/>
    </source>
</evidence>
<dbReference type="PANTHER" id="PTHR46395:SF1">
    <property type="entry name" value="ADP-RIBOSYLATION FACTOR GTPASE-ACTIVATING PROTEIN 1"/>
    <property type="match status" value="1"/>
</dbReference>
<feature type="compositionally biased region" description="Basic and acidic residues" evidence="6">
    <location>
        <begin position="319"/>
        <end position="335"/>
    </location>
</feature>